<sequence length="61" mass="6644">MVEKTWTTAILLSTSCFSLKSGQCGLNRLRGSESNTVCPGSATCLDCVPLPKQLDGRLLWR</sequence>
<comment type="caution">
    <text evidence="1">The sequence shown here is derived from an EMBL/GenBank/DDBJ whole genome shotgun (WGS) entry which is preliminary data.</text>
</comment>
<evidence type="ECO:0008006" key="3">
    <source>
        <dbReference type="Google" id="ProtNLM"/>
    </source>
</evidence>
<dbReference type="AlphaFoldDB" id="A0A5J5CJ74"/>
<name>A0A5J5CJ74_9PERO</name>
<reference evidence="1 2" key="1">
    <citation type="submission" date="2019-08" db="EMBL/GenBank/DDBJ databases">
        <title>A chromosome-level genome assembly, high-density linkage maps, and genome scans reveal the genomic architecture of hybrid incompatibilities underlying speciation via character displacement in darters (Percidae: Etheostominae).</title>
        <authorList>
            <person name="Moran R.L."/>
            <person name="Catchen J.M."/>
            <person name="Fuller R.C."/>
        </authorList>
    </citation>
    <scope>NUCLEOTIDE SEQUENCE [LARGE SCALE GENOMIC DNA]</scope>
    <source>
        <strain evidence="1">EspeVRDwgs_2016</strain>
        <tissue evidence="1">Muscle</tissue>
    </source>
</reference>
<evidence type="ECO:0000313" key="2">
    <source>
        <dbReference type="Proteomes" id="UP000327493"/>
    </source>
</evidence>
<dbReference type="Proteomes" id="UP000327493">
    <property type="component" value="Chromosome 22"/>
</dbReference>
<evidence type="ECO:0000313" key="1">
    <source>
        <dbReference type="EMBL" id="KAA8580985.1"/>
    </source>
</evidence>
<dbReference type="PROSITE" id="PS51257">
    <property type="entry name" value="PROKAR_LIPOPROTEIN"/>
    <property type="match status" value="1"/>
</dbReference>
<dbReference type="EMBL" id="VOFY01000022">
    <property type="protein sequence ID" value="KAA8580985.1"/>
    <property type="molecule type" value="Genomic_DNA"/>
</dbReference>
<protein>
    <recommendedName>
        <fullName evidence="3">Laminin N-terminal domain-containing protein</fullName>
    </recommendedName>
</protein>
<accession>A0A5J5CJ74</accession>
<gene>
    <name evidence="1" type="ORF">FQN60_013943</name>
</gene>
<proteinExistence type="predicted"/>
<organism evidence="1 2">
    <name type="scientific">Etheostoma spectabile</name>
    <name type="common">orangethroat darter</name>
    <dbReference type="NCBI Taxonomy" id="54343"/>
    <lineage>
        <taxon>Eukaryota</taxon>
        <taxon>Metazoa</taxon>
        <taxon>Chordata</taxon>
        <taxon>Craniata</taxon>
        <taxon>Vertebrata</taxon>
        <taxon>Euteleostomi</taxon>
        <taxon>Actinopterygii</taxon>
        <taxon>Neopterygii</taxon>
        <taxon>Teleostei</taxon>
        <taxon>Neoteleostei</taxon>
        <taxon>Acanthomorphata</taxon>
        <taxon>Eupercaria</taxon>
        <taxon>Perciformes</taxon>
        <taxon>Percoidei</taxon>
        <taxon>Percidae</taxon>
        <taxon>Etheostomatinae</taxon>
        <taxon>Etheostoma</taxon>
    </lineage>
</organism>
<feature type="non-terminal residue" evidence="1">
    <location>
        <position position="61"/>
    </location>
</feature>
<keyword evidence="2" id="KW-1185">Reference proteome</keyword>